<dbReference type="EMBL" id="BSOA01000029">
    <property type="protein sequence ID" value="GLQ89169.1"/>
    <property type="molecule type" value="Genomic_DNA"/>
</dbReference>
<dbReference type="InterPro" id="IPR003838">
    <property type="entry name" value="ABC3_permease_C"/>
</dbReference>
<evidence type="ECO:0000259" key="7">
    <source>
        <dbReference type="Pfam" id="PF02687"/>
    </source>
</evidence>
<feature type="domain" description="ABC3 transporter permease C-terminal" evidence="7">
    <location>
        <begin position="310"/>
        <end position="422"/>
    </location>
</feature>
<evidence type="ECO:0000256" key="1">
    <source>
        <dbReference type="ARBA" id="ARBA00004651"/>
    </source>
</evidence>
<evidence type="ECO:0000256" key="3">
    <source>
        <dbReference type="ARBA" id="ARBA00022692"/>
    </source>
</evidence>
<evidence type="ECO:0000256" key="5">
    <source>
        <dbReference type="ARBA" id="ARBA00023136"/>
    </source>
</evidence>
<name>A0ABQ5XD64_9GAMM</name>
<keyword evidence="4 6" id="KW-1133">Transmembrane helix</keyword>
<comment type="subcellular location">
    <subcellularLocation>
        <location evidence="1">Cell membrane</location>
        <topology evidence="1">Multi-pass membrane protein</topology>
    </subcellularLocation>
</comment>
<dbReference type="InterPro" id="IPR025857">
    <property type="entry name" value="MacB_PCD"/>
</dbReference>
<dbReference type="Proteomes" id="UP001156627">
    <property type="component" value="Unassembled WGS sequence"/>
</dbReference>
<keyword evidence="2" id="KW-1003">Cell membrane</keyword>
<gene>
    <name evidence="9" type="primary">ybjZ_7</name>
    <name evidence="9" type="ORF">GCM10007898_27410</name>
</gene>
<dbReference type="PANTHER" id="PTHR30572">
    <property type="entry name" value="MEMBRANE COMPONENT OF TRANSPORTER-RELATED"/>
    <property type="match status" value="1"/>
</dbReference>
<evidence type="ECO:0000313" key="10">
    <source>
        <dbReference type="Proteomes" id="UP001156627"/>
    </source>
</evidence>
<comment type="caution">
    <text evidence="9">The sequence shown here is derived from an EMBL/GenBank/DDBJ whole genome shotgun (WGS) entry which is preliminary data.</text>
</comment>
<evidence type="ECO:0000256" key="6">
    <source>
        <dbReference type="SAM" id="Phobius"/>
    </source>
</evidence>
<feature type="transmembrane region" description="Helical" evidence="6">
    <location>
        <begin position="309"/>
        <end position="331"/>
    </location>
</feature>
<reference evidence="10" key="1">
    <citation type="journal article" date="2019" name="Int. J. Syst. Evol. Microbiol.">
        <title>The Global Catalogue of Microorganisms (GCM) 10K type strain sequencing project: providing services to taxonomists for standard genome sequencing and annotation.</title>
        <authorList>
            <consortium name="The Broad Institute Genomics Platform"/>
            <consortium name="The Broad Institute Genome Sequencing Center for Infectious Disease"/>
            <person name="Wu L."/>
            <person name="Ma J."/>
        </authorList>
    </citation>
    <scope>NUCLEOTIDE SEQUENCE [LARGE SCALE GENOMIC DNA]</scope>
    <source>
        <strain evidence="10">NBRC 111981</strain>
    </source>
</reference>
<protein>
    <submittedName>
        <fullName evidence="9">ABC transporter ATP-binding protein</fullName>
    </submittedName>
</protein>
<keyword evidence="9" id="KW-0067">ATP-binding</keyword>
<evidence type="ECO:0000256" key="4">
    <source>
        <dbReference type="ARBA" id="ARBA00022989"/>
    </source>
</evidence>
<proteinExistence type="predicted"/>
<dbReference type="GO" id="GO:0005524">
    <property type="term" value="F:ATP binding"/>
    <property type="evidence" value="ECO:0007669"/>
    <property type="project" value="UniProtKB-KW"/>
</dbReference>
<keyword evidence="3 6" id="KW-0812">Transmembrane</keyword>
<sequence>MFAYYMEIAVSSLWRNRLLSSLVIAVMALGIGGSMTMLSVVHVLSGDPLPGRSKDLFTPYLNPLPLSYRNDRRMNPSDNLTWPDAWALLSSRRADLQAAMAGAHLLVTPGSSAQPFYAEGRFVTADFFEMFALPFFAGHSWGRAEDDAHARVVVLSQRLAMRLFNGPAIGHSIRLGGVAFDIVGVADHFDPQPKFYGDIASHPFGEQDDFFLPLTTAIDRKLEATSSFASWGSKGAGNEMESPGVTWLQFWIRLDSPQKASSYKAYLDHYWARQHTDGRFERAPDAKLYGLNEWLARKKVIPRDLTLQMALAFAFLLVCMANMTGLLFAKFSRKSGEVAVRRALGAKRADIVWQFSAEAVVIGLVGGAIGLALAQLGLWTIRRQPDEYAHLVTMDGWMLLATFVLGIVASALAALVPAVRASMVEPALQVKVAE</sequence>
<dbReference type="PANTHER" id="PTHR30572:SF18">
    <property type="entry name" value="ABC-TYPE MACROLIDE FAMILY EXPORT SYSTEM PERMEASE COMPONENT 2"/>
    <property type="match status" value="1"/>
</dbReference>
<evidence type="ECO:0000313" key="9">
    <source>
        <dbReference type="EMBL" id="GLQ89169.1"/>
    </source>
</evidence>
<feature type="transmembrane region" description="Helical" evidence="6">
    <location>
        <begin position="396"/>
        <end position="419"/>
    </location>
</feature>
<dbReference type="RefSeq" id="WP_284332605.1">
    <property type="nucleotide sequence ID" value="NZ_BSOA01000029.1"/>
</dbReference>
<feature type="domain" description="MacB-like periplasmic core" evidence="8">
    <location>
        <begin position="20"/>
        <end position="265"/>
    </location>
</feature>
<dbReference type="InterPro" id="IPR050250">
    <property type="entry name" value="Macrolide_Exporter_MacB"/>
</dbReference>
<feature type="transmembrane region" description="Helical" evidence="6">
    <location>
        <begin position="351"/>
        <end position="376"/>
    </location>
</feature>
<dbReference type="Pfam" id="PF12704">
    <property type="entry name" value="MacB_PCD"/>
    <property type="match status" value="1"/>
</dbReference>
<accession>A0ABQ5XD64</accession>
<evidence type="ECO:0000256" key="2">
    <source>
        <dbReference type="ARBA" id="ARBA00022475"/>
    </source>
</evidence>
<organism evidence="9 10">
    <name type="scientific">Dyella flagellata</name>
    <dbReference type="NCBI Taxonomy" id="1867833"/>
    <lineage>
        <taxon>Bacteria</taxon>
        <taxon>Pseudomonadati</taxon>
        <taxon>Pseudomonadota</taxon>
        <taxon>Gammaproteobacteria</taxon>
        <taxon>Lysobacterales</taxon>
        <taxon>Rhodanobacteraceae</taxon>
        <taxon>Dyella</taxon>
    </lineage>
</organism>
<keyword evidence="5 6" id="KW-0472">Membrane</keyword>
<evidence type="ECO:0000259" key="8">
    <source>
        <dbReference type="Pfam" id="PF12704"/>
    </source>
</evidence>
<keyword evidence="9" id="KW-0547">Nucleotide-binding</keyword>
<keyword evidence="10" id="KW-1185">Reference proteome</keyword>
<dbReference type="Pfam" id="PF02687">
    <property type="entry name" value="FtsX"/>
    <property type="match status" value="1"/>
</dbReference>